<dbReference type="Proteomes" id="UP000594042">
    <property type="component" value="Chromosome"/>
</dbReference>
<evidence type="ECO:0000259" key="3">
    <source>
        <dbReference type="PROSITE" id="PS51724"/>
    </source>
</evidence>
<dbReference type="AlphaFoldDB" id="A0A7G1HXJ8"/>
<dbReference type="Pfam" id="PF05036">
    <property type="entry name" value="SPOR"/>
    <property type="match status" value="1"/>
</dbReference>
<dbReference type="RefSeq" id="WP_200755744.1">
    <property type="nucleotide sequence ID" value="NZ_AP023322.1"/>
</dbReference>
<feature type="domain" description="SPOR" evidence="3">
    <location>
        <begin position="295"/>
        <end position="373"/>
    </location>
</feature>
<evidence type="ECO:0000256" key="2">
    <source>
        <dbReference type="SAM" id="SignalP"/>
    </source>
</evidence>
<evidence type="ECO:0000313" key="4">
    <source>
        <dbReference type="EMBL" id="BCI62938.1"/>
    </source>
</evidence>
<feature type="coiled-coil region" evidence="1">
    <location>
        <begin position="251"/>
        <end position="285"/>
    </location>
</feature>
<dbReference type="InterPro" id="IPR036680">
    <property type="entry name" value="SPOR-like_sf"/>
</dbReference>
<dbReference type="KEGG" id="copr:Cop2CBH44_12910"/>
<proteinExistence type="predicted"/>
<keyword evidence="2" id="KW-0732">Signal</keyword>
<feature type="chain" id="PRO_5028925105" description="SPOR domain-containing protein" evidence="2">
    <location>
        <begin position="20"/>
        <end position="375"/>
    </location>
</feature>
<name>A0A7G1HXJ8_9BACT</name>
<evidence type="ECO:0000256" key="1">
    <source>
        <dbReference type="SAM" id="Coils"/>
    </source>
</evidence>
<gene>
    <name evidence="4" type="ORF">Cop2CBH44_12910</name>
</gene>
<protein>
    <recommendedName>
        <fullName evidence="3">SPOR domain-containing protein</fullName>
    </recommendedName>
</protein>
<evidence type="ECO:0000313" key="5">
    <source>
        <dbReference type="Proteomes" id="UP000594042"/>
    </source>
</evidence>
<dbReference type="Gene3D" id="3.30.70.1070">
    <property type="entry name" value="Sporulation related repeat"/>
    <property type="match status" value="1"/>
</dbReference>
<keyword evidence="1" id="KW-0175">Coiled coil</keyword>
<dbReference type="SUPFAM" id="SSF110997">
    <property type="entry name" value="Sporulation related repeat"/>
    <property type="match status" value="1"/>
</dbReference>
<dbReference type="InterPro" id="IPR007730">
    <property type="entry name" value="SPOR-like_dom"/>
</dbReference>
<dbReference type="PROSITE" id="PS51724">
    <property type="entry name" value="SPOR"/>
    <property type="match status" value="1"/>
</dbReference>
<accession>A0A7G1HXJ8</accession>
<keyword evidence="5" id="KW-1185">Reference proteome</keyword>
<feature type="signal peptide" evidence="2">
    <location>
        <begin position="1"/>
        <end position="19"/>
    </location>
</feature>
<dbReference type="GO" id="GO:0042834">
    <property type="term" value="F:peptidoglycan binding"/>
    <property type="evidence" value="ECO:0007669"/>
    <property type="project" value="InterPro"/>
</dbReference>
<organism evidence="4 5">
    <name type="scientific">Coprobacter secundus subsp. similis</name>
    <dbReference type="NCBI Taxonomy" id="2751153"/>
    <lineage>
        <taxon>Bacteria</taxon>
        <taxon>Pseudomonadati</taxon>
        <taxon>Bacteroidota</taxon>
        <taxon>Bacteroidia</taxon>
        <taxon>Bacteroidales</taxon>
        <taxon>Barnesiellaceae</taxon>
        <taxon>Coprobacter</taxon>
    </lineage>
</organism>
<reference evidence="5" key="1">
    <citation type="submission" date="2020-07" db="EMBL/GenBank/DDBJ databases">
        <title>Complete genome sequencing of Coprobacter sp. strain 2CBH44.</title>
        <authorList>
            <person name="Sakamoto M."/>
            <person name="Murakami T."/>
            <person name="Mori H."/>
        </authorList>
    </citation>
    <scope>NUCLEOTIDE SEQUENCE [LARGE SCALE GENOMIC DNA]</scope>
    <source>
        <strain evidence="5">2CBH44</strain>
    </source>
</reference>
<sequence length="375" mass="42780">MKRLFVSVFTLFIVFSLFAKNDEEKYDSDFYKPKISDYMGHNWFITLNGGGNVYLGQNNKSMDFADRIGWTGNIAFGKWVVPWLGVRLEIDAWKLKGASSLKSGKYVIGEKAGYYKQQWYAGSPHVDAMFNMGSLFGGYSPKRIYEPVIYAGVGFITDKNFDNISQSTHFGLINKFCLSYHWDLNLNAQFVWMNNDFDGKTGSRGDIIGGVTLGLTYKFKKQGYASYANETSNTFKPVEKVIVEKTDSTELISLQEQLDALNSENSKLRNKVNTLNTRIETLKKMSDTKDSKDSSVKFYPYNVVVGSFEDKEKALTLQTNLEKEGYKPIIAQNEKGMYRVIIAGYNSGRLAYDMCKELRSKYPKRFGDVWILINK</sequence>
<dbReference type="EMBL" id="AP023322">
    <property type="protein sequence ID" value="BCI62938.1"/>
    <property type="molecule type" value="Genomic_DNA"/>
</dbReference>